<dbReference type="AlphaFoldDB" id="A0A8B6CRV1"/>
<organism evidence="5 6">
    <name type="scientific">Mytilus galloprovincialis</name>
    <name type="common">Mediterranean mussel</name>
    <dbReference type="NCBI Taxonomy" id="29158"/>
    <lineage>
        <taxon>Eukaryota</taxon>
        <taxon>Metazoa</taxon>
        <taxon>Spiralia</taxon>
        <taxon>Lophotrochozoa</taxon>
        <taxon>Mollusca</taxon>
        <taxon>Bivalvia</taxon>
        <taxon>Autobranchia</taxon>
        <taxon>Pteriomorphia</taxon>
        <taxon>Mytilida</taxon>
        <taxon>Mytiloidea</taxon>
        <taxon>Mytilidae</taxon>
        <taxon>Mytilinae</taxon>
        <taxon>Mytilus</taxon>
    </lineage>
</organism>
<evidence type="ECO:0000313" key="6">
    <source>
        <dbReference type="Proteomes" id="UP000596742"/>
    </source>
</evidence>
<proteinExistence type="predicted"/>
<dbReference type="InterPro" id="IPR001073">
    <property type="entry name" value="C1q_dom"/>
</dbReference>
<sequence length="186" mass="20682">MFIMLSLPLLLLVLTGHIGIVRSSCTSKLEKSLFDDLIGMMLKLKGTGHGVELRQNEIPAFTAYRNSVQTLSPTTIVKFDKLWMNNLNAYDVTTGVFTAPMPGLYHFAAVVMSESAKILFLNLWHNDTQMAGSYTNGDGHKTGTIDVVLSVKKGDRIYIKCRNNTTQKIYSNSDNYSTFSGYLIAK</sequence>
<protein>
    <submittedName>
        <fullName evidence="5">Caprin-2</fullName>
    </submittedName>
</protein>
<keyword evidence="2" id="KW-0964">Secreted</keyword>
<dbReference type="PRINTS" id="PR00007">
    <property type="entry name" value="COMPLEMNTC1Q"/>
</dbReference>
<feature type="domain" description="C1q" evidence="4">
    <location>
        <begin position="54"/>
        <end position="186"/>
    </location>
</feature>
<reference evidence="5" key="1">
    <citation type="submission" date="2018-11" db="EMBL/GenBank/DDBJ databases">
        <authorList>
            <person name="Alioto T."/>
            <person name="Alioto T."/>
        </authorList>
    </citation>
    <scope>NUCLEOTIDE SEQUENCE</scope>
</reference>
<comment type="subcellular location">
    <subcellularLocation>
        <location evidence="1">Secreted</location>
    </subcellularLocation>
</comment>
<dbReference type="PANTHER" id="PTHR15427">
    <property type="entry name" value="EMILIN ELASTIN MICROFIBRIL INTERFACE-LOCATED PROTEIN ELASTIN MICROFIBRIL INTERFACER"/>
    <property type="match status" value="1"/>
</dbReference>
<dbReference type="PANTHER" id="PTHR15427:SF50">
    <property type="entry name" value="COMPLEMENT C1Q TUMOR NECROSIS FACTOR-RELATED PROTEIN 2-LIKE"/>
    <property type="match status" value="1"/>
</dbReference>
<dbReference type="Pfam" id="PF00386">
    <property type="entry name" value="C1q"/>
    <property type="match status" value="1"/>
</dbReference>
<feature type="signal peptide" evidence="3">
    <location>
        <begin position="1"/>
        <end position="23"/>
    </location>
</feature>
<dbReference type="OrthoDB" id="6152465at2759"/>
<keyword evidence="6" id="KW-1185">Reference proteome</keyword>
<gene>
    <name evidence="5" type="ORF">MGAL_10B050617</name>
</gene>
<dbReference type="Proteomes" id="UP000596742">
    <property type="component" value="Unassembled WGS sequence"/>
</dbReference>
<dbReference type="EMBL" id="UYJE01002157">
    <property type="protein sequence ID" value="VDI08279.1"/>
    <property type="molecule type" value="Genomic_DNA"/>
</dbReference>
<evidence type="ECO:0000256" key="2">
    <source>
        <dbReference type="ARBA" id="ARBA00022525"/>
    </source>
</evidence>
<evidence type="ECO:0000256" key="3">
    <source>
        <dbReference type="SAM" id="SignalP"/>
    </source>
</evidence>
<dbReference type="SUPFAM" id="SSF49842">
    <property type="entry name" value="TNF-like"/>
    <property type="match status" value="1"/>
</dbReference>
<evidence type="ECO:0000313" key="5">
    <source>
        <dbReference type="EMBL" id="VDI08279.1"/>
    </source>
</evidence>
<keyword evidence="3" id="KW-0732">Signal</keyword>
<evidence type="ECO:0000259" key="4">
    <source>
        <dbReference type="PROSITE" id="PS50871"/>
    </source>
</evidence>
<dbReference type="SMART" id="SM00110">
    <property type="entry name" value="C1Q"/>
    <property type="match status" value="1"/>
</dbReference>
<comment type="caution">
    <text evidence="5">The sequence shown here is derived from an EMBL/GenBank/DDBJ whole genome shotgun (WGS) entry which is preliminary data.</text>
</comment>
<accession>A0A8B6CRV1</accession>
<dbReference type="InterPro" id="IPR008983">
    <property type="entry name" value="Tumour_necrosis_fac-like_dom"/>
</dbReference>
<dbReference type="InterPro" id="IPR050392">
    <property type="entry name" value="Collagen/C1q_domain"/>
</dbReference>
<name>A0A8B6CRV1_MYTGA</name>
<dbReference type="Gene3D" id="2.60.120.40">
    <property type="match status" value="1"/>
</dbReference>
<feature type="chain" id="PRO_5032880919" evidence="3">
    <location>
        <begin position="24"/>
        <end position="186"/>
    </location>
</feature>
<dbReference type="PROSITE" id="PS50871">
    <property type="entry name" value="C1Q"/>
    <property type="match status" value="1"/>
</dbReference>
<evidence type="ECO:0000256" key="1">
    <source>
        <dbReference type="ARBA" id="ARBA00004613"/>
    </source>
</evidence>
<dbReference type="GO" id="GO:0005576">
    <property type="term" value="C:extracellular region"/>
    <property type="evidence" value="ECO:0007669"/>
    <property type="project" value="UniProtKB-SubCell"/>
</dbReference>